<dbReference type="EMBL" id="CP002547">
    <property type="protein sequence ID" value="ADY54471.1"/>
    <property type="molecule type" value="Genomic_DNA"/>
</dbReference>
<keyword evidence="1" id="KW-1133">Transmembrane helix</keyword>
<dbReference type="Proteomes" id="UP000007488">
    <property type="component" value="Chromosome"/>
</dbReference>
<dbReference type="HOGENOM" id="CLU_703473_0_0_9"/>
<evidence type="ECO:0000313" key="2">
    <source>
        <dbReference type="EMBL" id="ADY54471.1"/>
    </source>
</evidence>
<dbReference type="KEGG" id="sgy:Sgly_0098"/>
<dbReference type="RefSeq" id="WP_013623342.1">
    <property type="nucleotide sequence ID" value="NC_015172.1"/>
</dbReference>
<name>F0SVJ5_SYNGF</name>
<evidence type="ECO:0008006" key="4">
    <source>
        <dbReference type="Google" id="ProtNLM"/>
    </source>
</evidence>
<reference evidence="2 3" key="1">
    <citation type="journal article" date="2011" name="Stand. Genomic Sci.">
        <title>Complete genome sequence of Syntrophobotulus glycolicus type strain (FlGlyR).</title>
        <authorList>
            <person name="Han C."/>
            <person name="Mwirichia R."/>
            <person name="Chertkov O."/>
            <person name="Held B."/>
            <person name="Lapidus A."/>
            <person name="Nolan M."/>
            <person name="Lucas S."/>
            <person name="Hammon N."/>
            <person name="Deshpande S."/>
            <person name="Cheng J.F."/>
            <person name="Tapia R."/>
            <person name="Goodwin L."/>
            <person name="Pitluck S."/>
            <person name="Huntemann M."/>
            <person name="Liolios K."/>
            <person name="Ivanova N."/>
            <person name="Pagani I."/>
            <person name="Mavromatis K."/>
            <person name="Ovchinikova G."/>
            <person name="Pati A."/>
            <person name="Chen A."/>
            <person name="Palaniappan K."/>
            <person name="Land M."/>
            <person name="Hauser L."/>
            <person name="Brambilla E.M."/>
            <person name="Rohde M."/>
            <person name="Spring S."/>
            <person name="Sikorski J."/>
            <person name="Goker M."/>
            <person name="Woyke T."/>
            <person name="Bristow J."/>
            <person name="Eisen J.A."/>
            <person name="Markowitz V."/>
            <person name="Hugenholtz P."/>
            <person name="Kyrpides N.C."/>
            <person name="Klenk H.P."/>
            <person name="Detter J.C."/>
        </authorList>
    </citation>
    <scope>NUCLEOTIDE SEQUENCE [LARGE SCALE GENOMIC DNA]</scope>
    <source>
        <strain evidence="3">DSM 8271 / FlGlyR</strain>
    </source>
</reference>
<dbReference type="OrthoDB" id="1705981at2"/>
<reference evidence="3" key="2">
    <citation type="submission" date="2011-02" db="EMBL/GenBank/DDBJ databases">
        <title>The complete genome of Syntrophobotulus glycolicus DSM 8271.</title>
        <authorList>
            <person name="Lucas S."/>
            <person name="Copeland A."/>
            <person name="Lapidus A."/>
            <person name="Bruce D."/>
            <person name="Goodwin L."/>
            <person name="Pitluck S."/>
            <person name="Kyrpides N."/>
            <person name="Mavromatis K."/>
            <person name="Pagani I."/>
            <person name="Ivanova N."/>
            <person name="Mikhailova N."/>
            <person name="Chertkov O."/>
            <person name="Held B."/>
            <person name="Detter J.C."/>
            <person name="Tapia R."/>
            <person name="Han C."/>
            <person name="Land M."/>
            <person name="Hauser L."/>
            <person name="Markowitz V."/>
            <person name="Cheng J.-F."/>
            <person name="Hugenholtz P."/>
            <person name="Woyke T."/>
            <person name="Wu D."/>
            <person name="Spring S."/>
            <person name="Schroeder M."/>
            <person name="Brambilla E."/>
            <person name="Klenk H.-P."/>
            <person name="Eisen J.A."/>
        </authorList>
    </citation>
    <scope>NUCLEOTIDE SEQUENCE [LARGE SCALE GENOMIC DNA]</scope>
    <source>
        <strain evidence="3">DSM 8271 / FlGlyR</strain>
    </source>
</reference>
<evidence type="ECO:0000313" key="3">
    <source>
        <dbReference type="Proteomes" id="UP000007488"/>
    </source>
</evidence>
<keyword evidence="1" id="KW-0472">Membrane</keyword>
<protein>
    <recommendedName>
        <fullName evidence="4">DUF4179 domain-containing protein</fullName>
    </recommendedName>
</protein>
<proteinExistence type="predicted"/>
<sequence length="367" mass="40404">MEKYEQLEQLLKQALSSTAEPGEALNQKIKSKLKENKTMKPARKRMAVALITAIVLLMSTSALAAWQFLSPKQVAENLGDKTLAKAFDRENAILINKSITSGDYTFTLLGITSGKNLSDMKSSVEDIHPDRTYAVVSIAKEDGSPMPGPSDERYGQTTFIISPLIKGQKPWQVNIFTMNGGYSECVVDGIIYRMIECDSIEMFADRGVYLYAGTGSFINNRTVSYNEKTGEITTNANNKEANALFDLPLDVKKSDHEKAEKYLKELLNPVPEPPTSTEPAIDWDKEFADGIVLPESIKKVTYDESGLACYQHDSGDLKTSLDGLFKDGETGVWKTVSVIGDGKEETAIQFSKDENGVVTGRAVKKAK</sequence>
<evidence type="ECO:0000256" key="1">
    <source>
        <dbReference type="SAM" id="Phobius"/>
    </source>
</evidence>
<accession>F0SVJ5</accession>
<dbReference type="AlphaFoldDB" id="F0SVJ5"/>
<gene>
    <name evidence="2" type="ordered locus">Sgly_0098</name>
</gene>
<feature type="transmembrane region" description="Helical" evidence="1">
    <location>
        <begin position="47"/>
        <end position="69"/>
    </location>
</feature>
<keyword evidence="3" id="KW-1185">Reference proteome</keyword>
<organism evidence="2 3">
    <name type="scientific">Syntrophobotulus glycolicus (strain DSM 8271 / FlGlyR)</name>
    <dbReference type="NCBI Taxonomy" id="645991"/>
    <lineage>
        <taxon>Bacteria</taxon>
        <taxon>Bacillati</taxon>
        <taxon>Bacillota</taxon>
        <taxon>Clostridia</taxon>
        <taxon>Eubacteriales</taxon>
        <taxon>Desulfitobacteriaceae</taxon>
        <taxon>Syntrophobotulus</taxon>
    </lineage>
</organism>
<dbReference type="eggNOG" id="ENOG502Z7PC">
    <property type="taxonomic scope" value="Bacteria"/>
</dbReference>
<keyword evidence="1" id="KW-0812">Transmembrane</keyword>